<evidence type="ECO:0000259" key="4">
    <source>
        <dbReference type="PROSITE" id="PS01124"/>
    </source>
</evidence>
<dbReference type="InterPro" id="IPR020449">
    <property type="entry name" value="Tscrpt_reg_AraC-type_HTH"/>
</dbReference>
<keyword evidence="6" id="KW-1185">Reference proteome</keyword>
<keyword evidence="2" id="KW-0238">DNA-binding</keyword>
<dbReference type="GO" id="GO:0043565">
    <property type="term" value="F:sequence-specific DNA binding"/>
    <property type="evidence" value="ECO:0007669"/>
    <property type="project" value="InterPro"/>
</dbReference>
<sequence length="357" mass="39867">MLVSRVLAKTSGSGFCLAEKFFRRLSQNVGRASEVAMRNSTSSAMQDNFKSFSTKNIPHHERLEYWEAHNAEALIGLDIRPLHAQALVAQQHNRESPTTRLAKVRGSSQLIERSPEMIRKHPTESVALFFCTQGDSFYSDENGSHILQAGQMLACDADTTFVRGFGVGVSEMVMTVHMDAFLKISGGKSLKQAEKFIFGHATDHRPPSAAARQIAQWVDQALAVSDQECINTTDTHLTLLEMLFQSSGNDSGQLYEQAQHFMNRHLEDPDFRRADIANLLHMSERQVARLFAANDTSFSRELLSKRIRAAEHLLTTELHTPIADIAGRCGFGSTAHFSRTFREMVGYSPSEARIHIS</sequence>
<dbReference type="STRING" id="1837282.A6F49_05490"/>
<comment type="caution">
    <text evidence="5">The sequence shown here is derived from an EMBL/GenBank/DDBJ whole genome shotgun (WGS) entry which is preliminary data.</text>
</comment>
<dbReference type="Pfam" id="PF12833">
    <property type="entry name" value="HTH_18"/>
    <property type="match status" value="1"/>
</dbReference>
<organism evidence="5 6">
    <name type="scientific">Enteractinococcus helveticum</name>
    <dbReference type="NCBI Taxonomy" id="1837282"/>
    <lineage>
        <taxon>Bacteria</taxon>
        <taxon>Bacillati</taxon>
        <taxon>Actinomycetota</taxon>
        <taxon>Actinomycetes</taxon>
        <taxon>Micrococcales</taxon>
        <taxon>Micrococcaceae</taxon>
    </lineage>
</organism>
<protein>
    <recommendedName>
        <fullName evidence="4">HTH araC/xylS-type domain-containing protein</fullName>
    </recommendedName>
</protein>
<evidence type="ECO:0000313" key="5">
    <source>
        <dbReference type="EMBL" id="OAV62618.1"/>
    </source>
</evidence>
<name>A0A1B7M1Y7_9MICC</name>
<evidence type="ECO:0000256" key="2">
    <source>
        <dbReference type="ARBA" id="ARBA00023125"/>
    </source>
</evidence>
<dbReference type="GO" id="GO:0003700">
    <property type="term" value="F:DNA-binding transcription factor activity"/>
    <property type="evidence" value="ECO:0007669"/>
    <property type="project" value="InterPro"/>
</dbReference>
<dbReference type="PANTHER" id="PTHR43280:SF2">
    <property type="entry name" value="HTH-TYPE TRANSCRIPTIONAL REGULATOR EXSA"/>
    <property type="match status" value="1"/>
</dbReference>
<accession>A0A1B7M1Y7</accession>
<dbReference type="InterPro" id="IPR009057">
    <property type="entry name" value="Homeodomain-like_sf"/>
</dbReference>
<dbReference type="PANTHER" id="PTHR43280">
    <property type="entry name" value="ARAC-FAMILY TRANSCRIPTIONAL REGULATOR"/>
    <property type="match status" value="1"/>
</dbReference>
<evidence type="ECO:0000256" key="1">
    <source>
        <dbReference type="ARBA" id="ARBA00023015"/>
    </source>
</evidence>
<dbReference type="SMART" id="SM00342">
    <property type="entry name" value="HTH_ARAC"/>
    <property type="match status" value="1"/>
</dbReference>
<proteinExistence type="predicted"/>
<dbReference type="EMBL" id="LXEY01000010">
    <property type="protein sequence ID" value="OAV62618.1"/>
    <property type="molecule type" value="Genomic_DNA"/>
</dbReference>
<dbReference type="InterPro" id="IPR018060">
    <property type="entry name" value="HTH_AraC"/>
</dbReference>
<dbReference type="Gene3D" id="1.10.10.60">
    <property type="entry name" value="Homeodomain-like"/>
    <property type="match status" value="1"/>
</dbReference>
<dbReference type="AlphaFoldDB" id="A0A1B7M1Y7"/>
<dbReference type="PROSITE" id="PS01124">
    <property type="entry name" value="HTH_ARAC_FAMILY_2"/>
    <property type="match status" value="1"/>
</dbReference>
<dbReference type="SUPFAM" id="SSF46689">
    <property type="entry name" value="Homeodomain-like"/>
    <property type="match status" value="1"/>
</dbReference>
<gene>
    <name evidence="5" type="ORF">A6F49_05490</name>
</gene>
<dbReference type="Proteomes" id="UP000078292">
    <property type="component" value="Unassembled WGS sequence"/>
</dbReference>
<reference evidence="5 6" key="1">
    <citation type="submission" date="2016-04" db="EMBL/GenBank/DDBJ databases">
        <title>First whole genome shotgun sequence of the bacterium Enteractinococcus sp. strain UASWS1574.</title>
        <authorList>
            <person name="Crovadore J."/>
            <person name="Chablais R."/>
            <person name="Lefort F."/>
        </authorList>
    </citation>
    <scope>NUCLEOTIDE SEQUENCE [LARGE SCALE GENOMIC DNA]</scope>
    <source>
        <strain evidence="5 6">UASWS1574</strain>
    </source>
</reference>
<evidence type="ECO:0000256" key="3">
    <source>
        <dbReference type="ARBA" id="ARBA00023163"/>
    </source>
</evidence>
<feature type="domain" description="HTH araC/xylS-type" evidence="4">
    <location>
        <begin position="256"/>
        <end position="355"/>
    </location>
</feature>
<keyword evidence="3" id="KW-0804">Transcription</keyword>
<dbReference type="PRINTS" id="PR00032">
    <property type="entry name" value="HTHARAC"/>
</dbReference>
<evidence type="ECO:0000313" key="6">
    <source>
        <dbReference type="Proteomes" id="UP000078292"/>
    </source>
</evidence>
<keyword evidence="1" id="KW-0805">Transcription regulation</keyword>